<sequence length="105" mass="11666">MAGLAQDARAAELGQVDRRQRAGAELGEPVAGIHHVGQPPLLVEDILLEQARQHHGRRARILQRRQRVDVAGQRPGRRDHRPGQRQAEVVGREDRVGAHGFLRSS</sequence>
<evidence type="ECO:0000256" key="1">
    <source>
        <dbReference type="SAM" id="MobiDB-lite"/>
    </source>
</evidence>
<comment type="caution">
    <text evidence="2">The sequence shown here is derived from an EMBL/GenBank/DDBJ whole genome shotgun (WGS) entry which is preliminary data.</text>
</comment>
<dbReference type="AlphaFoldDB" id="A0A644ZM68"/>
<feature type="region of interest" description="Disordered" evidence="1">
    <location>
        <begin position="1"/>
        <end position="32"/>
    </location>
</feature>
<accession>A0A644ZM68</accession>
<name>A0A644ZM68_9ZZZZ</name>
<organism evidence="2">
    <name type="scientific">bioreactor metagenome</name>
    <dbReference type="NCBI Taxonomy" id="1076179"/>
    <lineage>
        <taxon>unclassified sequences</taxon>
        <taxon>metagenomes</taxon>
        <taxon>ecological metagenomes</taxon>
    </lineage>
</organism>
<feature type="region of interest" description="Disordered" evidence="1">
    <location>
        <begin position="67"/>
        <end position="105"/>
    </location>
</feature>
<reference evidence="2" key="1">
    <citation type="submission" date="2019-08" db="EMBL/GenBank/DDBJ databases">
        <authorList>
            <person name="Kucharzyk K."/>
            <person name="Murdoch R.W."/>
            <person name="Higgins S."/>
            <person name="Loffler F."/>
        </authorList>
    </citation>
    <scope>NUCLEOTIDE SEQUENCE</scope>
</reference>
<evidence type="ECO:0000313" key="2">
    <source>
        <dbReference type="EMBL" id="MPM39803.1"/>
    </source>
</evidence>
<proteinExistence type="predicted"/>
<dbReference type="EMBL" id="VSSQ01008774">
    <property type="protein sequence ID" value="MPM39803.1"/>
    <property type="molecule type" value="Genomic_DNA"/>
</dbReference>
<protein>
    <submittedName>
        <fullName evidence="2">Uncharacterized protein</fullName>
    </submittedName>
</protein>
<gene>
    <name evidence="2" type="ORF">SDC9_86439</name>
</gene>